<dbReference type="InterPro" id="IPR002792">
    <property type="entry name" value="TRAM_dom"/>
</dbReference>
<protein>
    <submittedName>
        <fullName evidence="7">23S rRNA (Uracil(1939)-C(5))-methyltransferase RlmD</fullName>
        <ecNumber evidence="7">2.1.1.190</ecNumber>
    </submittedName>
</protein>
<gene>
    <name evidence="7" type="primary">rlmD</name>
    <name evidence="7" type="ORF">FMM80_09105</name>
</gene>
<comment type="caution">
    <text evidence="7">The sequence shown here is derived from an EMBL/GenBank/DDBJ whole genome shotgun (WGS) entry which is preliminary data.</text>
</comment>
<dbReference type="OrthoDB" id="9804590at2"/>
<dbReference type="Pfam" id="PF05958">
    <property type="entry name" value="tRNA_U5-meth_tr"/>
    <property type="match status" value="1"/>
</dbReference>
<dbReference type="PROSITE" id="PS50926">
    <property type="entry name" value="TRAM"/>
    <property type="match status" value="1"/>
</dbReference>
<dbReference type="SUPFAM" id="SSF50249">
    <property type="entry name" value="Nucleic acid-binding proteins"/>
    <property type="match status" value="1"/>
</dbReference>
<dbReference type="Pfam" id="PF01938">
    <property type="entry name" value="TRAM"/>
    <property type="match status" value="1"/>
</dbReference>
<name>A0A9X5H5U7_9FIRM</name>
<sequence length="496" mass="55684">MYMQKNESVTVTIQDMGVNGEGIGRVNGYTLFIKDAVIGDVVEARVTKAKKNYGYARLMNIITPSEHRVKPVCKFARKCGGCQIQEMSYEKQLEFKQNKVLGNLERIGGFSRELLSEVFGPIIGMEKPFGYRNKAQFPFGTDKNGQPITGFYAGRTHDIIANTDCALGVGVNREILEIVLAFMKKYGVRSYDEKTGEGLIRHVLIRYGFATKEIMVCVVVNRGKAEFGNCEELDCVNRGNRGTKGLERGSVMGLRWIPHQEVLVEELARIPGMTSITVSPNPRQTNVIMGERYEVLWGQPFITDYIGAVKYQISPLSFYQVNPVQTEKLYGLAMEYADLKGEETVWDLYCGIGTISLFLAQKAGKVYGVEIVPQAVEDARRNAEINGIENAEFYVGKAEEVLPGYYQRYEKEHPGERAHADVIVVDPPRKGCDEGLLKTMADMRPERIVYVSCDSATLARDLKYLCERGYEVKKGRVVDQFGMSVHVECVVLMSRV</sequence>
<dbReference type="InterPro" id="IPR029063">
    <property type="entry name" value="SAM-dependent_MTases_sf"/>
</dbReference>
<dbReference type="Gene3D" id="2.40.50.1070">
    <property type="match status" value="1"/>
</dbReference>
<dbReference type="InterPro" id="IPR030390">
    <property type="entry name" value="MeTrfase_TrmA_AS"/>
</dbReference>
<keyword evidence="3 4" id="KW-0949">S-adenosyl-L-methionine</keyword>
<feature type="binding site" evidence="4">
    <location>
        <position position="349"/>
    </location>
    <ligand>
        <name>S-adenosyl-L-methionine</name>
        <dbReference type="ChEBI" id="CHEBI:59789"/>
    </ligand>
</feature>
<dbReference type="InterPro" id="IPR012340">
    <property type="entry name" value="NA-bd_OB-fold"/>
</dbReference>
<evidence type="ECO:0000256" key="3">
    <source>
        <dbReference type="ARBA" id="ARBA00022691"/>
    </source>
</evidence>
<dbReference type="AlphaFoldDB" id="A0A9X5H5U7"/>
<evidence type="ECO:0000256" key="5">
    <source>
        <dbReference type="PROSITE-ProRule" id="PRU10015"/>
    </source>
</evidence>
<dbReference type="Gene3D" id="2.40.50.140">
    <property type="entry name" value="Nucleic acid-binding proteins"/>
    <property type="match status" value="1"/>
</dbReference>
<accession>A0A9X5H5U7</accession>
<feature type="active site" description="Nucleophile" evidence="4">
    <location>
        <position position="453"/>
    </location>
</feature>
<dbReference type="Gene3D" id="3.40.50.150">
    <property type="entry name" value="Vaccinia Virus protein VP39"/>
    <property type="match status" value="1"/>
</dbReference>
<dbReference type="CDD" id="cd02440">
    <property type="entry name" value="AdoMet_MTases"/>
    <property type="match status" value="1"/>
</dbReference>
<proteinExistence type="inferred from homology"/>
<feature type="binding site" evidence="4">
    <location>
        <position position="426"/>
    </location>
    <ligand>
        <name>S-adenosyl-L-methionine</name>
        <dbReference type="ChEBI" id="CHEBI:59789"/>
    </ligand>
</feature>
<evidence type="ECO:0000259" key="6">
    <source>
        <dbReference type="PROSITE" id="PS50926"/>
    </source>
</evidence>
<dbReference type="PROSITE" id="PS01230">
    <property type="entry name" value="TRMA_1"/>
    <property type="match status" value="1"/>
</dbReference>
<evidence type="ECO:0000256" key="2">
    <source>
        <dbReference type="ARBA" id="ARBA00022679"/>
    </source>
</evidence>
<dbReference type="SUPFAM" id="SSF53335">
    <property type="entry name" value="S-adenosyl-L-methionine-dependent methyltransferases"/>
    <property type="match status" value="1"/>
</dbReference>
<feature type="domain" description="TRAM" evidence="6">
    <location>
        <begin position="2"/>
        <end position="60"/>
    </location>
</feature>
<dbReference type="NCBIfam" id="TIGR00479">
    <property type="entry name" value="rumA"/>
    <property type="match status" value="1"/>
</dbReference>
<comment type="similarity">
    <text evidence="4">Belongs to the class I-like SAM-binding methyltransferase superfamily. RNA M5U methyltransferase family.</text>
</comment>
<feature type="binding site" evidence="4">
    <location>
        <position position="320"/>
    </location>
    <ligand>
        <name>S-adenosyl-L-methionine</name>
        <dbReference type="ChEBI" id="CHEBI:59789"/>
    </ligand>
</feature>
<reference evidence="7 8" key="1">
    <citation type="submission" date="2019-07" db="EMBL/GenBank/DDBJ databases">
        <title>Draft genome sequences of 15 bacterial species constituting the stable defined intestinal microbiota of the GM15 gnotobiotic mouse model.</title>
        <authorList>
            <person name="Elie C."/>
            <person name="Mathieu A."/>
            <person name="Saliou A."/>
            <person name="Darnaud M."/>
            <person name="Leulier F."/>
            <person name="Tamellini A."/>
        </authorList>
    </citation>
    <scope>NUCLEOTIDE SEQUENCE [LARGE SCALE GENOMIC DNA]</scope>
    <source>
        <strain evidence="8">ASF 502</strain>
    </source>
</reference>
<keyword evidence="2 4" id="KW-0808">Transferase</keyword>
<dbReference type="GO" id="GO:0070475">
    <property type="term" value="P:rRNA base methylation"/>
    <property type="evidence" value="ECO:0007669"/>
    <property type="project" value="TreeGrafter"/>
</dbReference>
<feature type="binding site" evidence="4">
    <location>
        <position position="370"/>
    </location>
    <ligand>
        <name>S-adenosyl-L-methionine</name>
        <dbReference type="ChEBI" id="CHEBI:59789"/>
    </ligand>
</feature>
<dbReference type="PROSITE" id="PS51687">
    <property type="entry name" value="SAM_MT_RNA_M5U"/>
    <property type="match status" value="1"/>
</dbReference>
<evidence type="ECO:0000256" key="4">
    <source>
        <dbReference type="PROSITE-ProRule" id="PRU01024"/>
    </source>
</evidence>
<dbReference type="InterPro" id="IPR010280">
    <property type="entry name" value="U5_MeTrfase_fam"/>
</dbReference>
<keyword evidence="1 4" id="KW-0489">Methyltransferase</keyword>
<dbReference type="FunFam" id="2.40.50.140:FF:000097">
    <property type="entry name" value="23S rRNA (uracil(1939)-C(5))-methyltransferase RlmD"/>
    <property type="match status" value="1"/>
</dbReference>
<organism evidence="7 8">
    <name type="scientific">Schaedlerella arabinosiphila</name>
    <dbReference type="NCBI Taxonomy" id="2044587"/>
    <lineage>
        <taxon>Bacteria</taxon>
        <taxon>Bacillati</taxon>
        <taxon>Bacillota</taxon>
        <taxon>Clostridia</taxon>
        <taxon>Lachnospirales</taxon>
        <taxon>Lachnospiraceae</taxon>
        <taxon>Schaedlerella</taxon>
    </lineage>
</organism>
<feature type="active site" evidence="5">
    <location>
        <position position="453"/>
    </location>
</feature>
<dbReference type="PANTHER" id="PTHR11061">
    <property type="entry name" value="RNA M5U METHYLTRANSFERASE"/>
    <property type="match status" value="1"/>
</dbReference>
<dbReference type="GO" id="GO:0070041">
    <property type="term" value="F:rRNA (uridine-C5-)-methyltransferase activity"/>
    <property type="evidence" value="ECO:0007669"/>
    <property type="project" value="TreeGrafter"/>
</dbReference>
<evidence type="ECO:0000313" key="7">
    <source>
        <dbReference type="EMBL" id="NDO68829.1"/>
    </source>
</evidence>
<evidence type="ECO:0000256" key="1">
    <source>
        <dbReference type="ARBA" id="ARBA00022603"/>
    </source>
</evidence>
<dbReference type="FunFam" id="3.40.50.150:FF:000009">
    <property type="entry name" value="23S rRNA (Uracil(1939)-C(5))-methyltransferase RlmD"/>
    <property type="match status" value="1"/>
</dbReference>
<dbReference type="EMBL" id="VIRB01000058">
    <property type="protein sequence ID" value="NDO68829.1"/>
    <property type="molecule type" value="Genomic_DNA"/>
</dbReference>
<dbReference type="EC" id="2.1.1.190" evidence="7"/>
<dbReference type="Proteomes" id="UP000474104">
    <property type="component" value="Unassembled WGS sequence"/>
</dbReference>
<dbReference type="PANTHER" id="PTHR11061:SF30">
    <property type="entry name" value="TRNA (URACIL(54)-C(5))-METHYLTRANSFERASE"/>
    <property type="match status" value="1"/>
</dbReference>
<evidence type="ECO:0000313" key="8">
    <source>
        <dbReference type="Proteomes" id="UP000474104"/>
    </source>
</evidence>